<dbReference type="PANTHER" id="PTHR33630:SF13">
    <property type="entry name" value="ACETYLXYLAN ESTERASE"/>
    <property type="match status" value="1"/>
</dbReference>
<keyword evidence="2" id="KW-1015">Disulfide bond</keyword>
<reference evidence="3 4" key="1">
    <citation type="submission" date="2024-07" db="EMBL/GenBank/DDBJ databases">
        <title>Section-level genome sequencing and comparative genomics of Aspergillus sections Usti and Cavernicolus.</title>
        <authorList>
            <consortium name="Lawrence Berkeley National Laboratory"/>
            <person name="Nybo J.L."/>
            <person name="Vesth T.C."/>
            <person name="Theobald S."/>
            <person name="Frisvad J.C."/>
            <person name="Larsen T.O."/>
            <person name="Kjaerboelling I."/>
            <person name="Rothschild-Mancinelli K."/>
            <person name="Lyhne E.K."/>
            <person name="Kogle M.E."/>
            <person name="Barry K."/>
            <person name="Clum A."/>
            <person name="Na H."/>
            <person name="Ledsgaard L."/>
            <person name="Lin J."/>
            <person name="Lipzen A."/>
            <person name="Kuo A."/>
            <person name="Riley R."/>
            <person name="Mondo S."/>
            <person name="Labutti K."/>
            <person name="Haridas S."/>
            <person name="Pangalinan J."/>
            <person name="Salamov A.A."/>
            <person name="Simmons B.A."/>
            <person name="Magnuson J.K."/>
            <person name="Chen J."/>
            <person name="Drula E."/>
            <person name="Henrissat B."/>
            <person name="Wiebenga A."/>
            <person name="Lubbers R.J."/>
            <person name="Gomes A.C."/>
            <person name="Makela M.R."/>
            <person name="Stajich J."/>
            <person name="Grigoriev I.V."/>
            <person name="Mortensen U.H."/>
            <person name="De Vries R.P."/>
            <person name="Baker S.E."/>
            <person name="Andersen M.R."/>
        </authorList>
    </citation>
    <scope>NUCLEOTIDE SEQUENCE [LARGE SCALE GENOMIC DNA]</scope>
    <source>
        <strain evidence="3 4">CBS 209.92</strain>
    </source>
</reference>
<sequence length="242" mass="25386">MHWQNILSLPLLAQSIISPKEPSNSQTCSTSCPHLHIFGARETLAAPGYGLSYPLINALLDAYPDPGKSTAEAIDYPACGGPDRASCGGATHPESVAAGIDAASLAINVFHERCPQTRIVLVGYSMGGEVLDATLCGGGVPIEGITNTTVPLTPSAVESVRAAIFLGEPLFRAGLSYSVGSCAAGGFDARPADFICPSADKVQSYCDAPDPYCCNGTDSAPHYRYNEVYGEDALRFVLRKLD</sequence>
<comment type="caution">
    <text evidence="3">The sequence shown here is derived from an EMBL/GenBank/DDBJ whole genome shotgun (WGS) entry which is preliminary data.</text>
</comment>
<dbReference type="SMART" id="SM01110">
    <property type="entry name" value="Cutinase"/>
    <property type="match status" value="1"/>
</dbReference>
<dbReference type="Gene3D" id="3.40.50.1820">
    <property type="entry name" value="alpha/beta hydrolase"/>
    <property type="match status" value="1"/>
</dbReference>
<evidence type="ECO:0000313" key="4">
    <source>
        <dbReference type="Proteomes" id="UP001610563"/>
    </source>
</evidence>
<evidence type="ECO:0000313" key="3">
    <source>
        <dbReference type="EMBL" id="KAL2795771.1"/>
    </source>
</evidence>
<organism evidence="3 4">
    <name type="scientific">Aspergillus keveii</name>
    <dbReference type="NCBI Taxonomy" id="714993"/>
    <lineage>
        <taxon>Eukaryota</taxon>
        <taxon>Fungi</taxon>
        <taxon>Dikarya</taxon>
        <taxon>Ascomycota</taxon>
        <taxon>Pezizomycotina</taxon>
        <taxon>Eurotiomycetes</taxon>
        <taxon>Eurotiomycetidae</taxon>
        <taxon>Eurotiales</taxon>
        <taxon>Aspergillaceae</taxon>
        <taxon>Aspergillus</taxon>
        <taxon>Aspergillus subgen. Nidulantes</taxon>
    </lineage>
</organism>
<dbReference type="InterPro" id="IPR000675">
    <property type="entry name" value="Cutinase/axe"/>
</dbReference>
<keyword evidence="1" id="KW-0378">Hydrolase</keyword>
<protein>
    <submittedName>
        <fullName evidence="3">Acetylxylan esterase At 0.90 angstrom resolution</fullName>
    </submittedName>
</protein>
<accession>A0ABR4G9U4</accession>
<keyword evidence="4" id="KW-1185">Reference proteome</keyword>
<dbReference type="Pfam" id="PF01083">
    <property type="entry name" value="Cutinase"/>
    <property type="match status" value="1"/>
</dbReference>
<evidence type="ECO:0000256" key="2">
    <source>
        <dbReference type="ARBA" id="ARBA00023157"/>
    </source>
</evidence>
<dbReference type="PANTHER" id="PTHR33630">
    <property type="entry name" value="CUTINASE RV1984C-RELATED-RELATED"/>
    <property type="match status" value="1"/>
</dbReference>
<dbReference type="EMBL" id="JBFTWV010000032">
    <property type="protein sequence ID" value="KAL2795771.1"/>
    <property type="molecule type" value="Genomic_DNA"/>
</dbReference>
<name>A0ABR4G9U4_9EURO</name>
<evidence type="ECO:0000256" key="1">
    <source>
        <dbReference type="ARBA" id="ARBA00022801"/>
    </source>
</evidence>
<dbReference type="Proteomes" id="UP001610563">
    <property type="component" value="Unassembled WGS sequence"/>
</dbReference>
<dbReference type="InterPro" id="IPR029058">
    <property type="entry name" value="AB_hydrolase_fold"/>
</dbReference>
<gene>
    <name evidence="3" type="ORF">BJX66DRAFT_301331</name>
</gene>
<dbReference type="SUPFAM" id="SSF53474">
    <property type="entry name" value="alpha/beta-Hydrolases"/>
    <property type="match status" value="1"/>
</dbReference>
<proteinExistence type="predicted"/>